<keyword evidence="4" id="KW-1185">Reference proteome</keyword>
<dbReference type="EMBL" id="LYDR01000137">
    <property type="protein sequence ID" value="ODA29276.1"/>
    <property type="molecule type" value="Genomic_DNA"/>
</dbReference>
<dbReference type="PANTHER" id="PTHR30093">
    <property type="entry name" value="GENERAL SECRETION PATHWAY PROTEIN G"/>
    <property type="match status" value="1"/>
</dbReference>
<evidence type="ECO:0000259" key="2">
    <source>
        <dbReference type="Pfam" id="PF07596"/>
    </source>
</evidence>
<gene>
    <name evidence="3" type="ORF">A6X21_09250</name>
</gene>
<evidence type="ECO:0000256" key="1">
    <source>
        <dbReference type="SAM" id="Phobius"/>
    </source>
</evidence>
<comment type="caution">
    <text evidence="3">The sequence shown here is derived from an EMBL/GenBank/DDBJ whole genome shotgun (WGS) entry which is preliminary data.</text>
</comment>
<dbReference type="Proteomes" id="UP000094828">
    <property type="component" value="Unassembled WGS sequence"/>
</dbReference>
<dbReference type="NCBIfam" id="TIGR04294">
    <property type="entry name" value="pre_pil_HX9DG"/>
    <property type="match status" value="1"/>
</dbReference>
<sequence>MNNQNHGYQNAKSEFPMSVTLRRFGFTLIELLVVIAIIAVLIALLLPAVQQAREAARRTQSRNNLKQIGIALHNYHDAQKVFPAAYLANTRHPSRDPNTYDGPNGFAWGTMLLPYVDQAPLYNSIRTDLPCWAPQNAAAVAINLPVFMSPSATNSNGPVIIRDGSGNELARFGRAHYVANAGQDEPWGYQIEDYSQIANGPMYRNSKVRTADVTDGLSNTIFIGEHSIVSDKTWVGVVPGATVCAIDPARFPMTECDAAATLVNVHSGPAQDEIDPVTGFAPIHPPNSPLCHVCQMYSPHAGGAHVLLGDGSVRFVSQFIHQPTWAALSSCRGNEVVAEY</sequence>
<reference evidence="3 4" key="1">
    <citation type="submission" date="2016-05" db="EMBL/GenBank/DDBJ databases">
        <title>Genomic and physiological characterization of Planctopirus sp. isolated from fresh water lake.</title>
        <authorList>
            <person name="Subhash Y."/>
            <person name="Ramana C."/>
        </authorList>
    </citation>
    <scope>NUCLEOTIDE SEQUENCE [LARGE SCALE GENOMIC DNA]</scope>
    <source>
        <strain evidence="3 4">JC280</strain>
    </source>
</reference>
<protein>
    <submittedName>
        <fullName evidence="3">Prepilin-type N-terminal cleavage/methylation domain-containing protein</fullName>
    </submittedName>
</protein>
<organism evidence="3 4">
    <name type="scientific">Planctopirus hydrillae</name>
    <dbReference type="NCBI Taxonomy" id="1841610"/>
    <lineage>
        <taxon>Bacteria</taxon>
        <taxon>Pseudomonadati</taxon>
        <taxon>Planctomycetota</taxon>
        <taxon>Planctomycetia</taxon>
        <taxon>Planctomycetales</taxon>
        <taxon>Planctomycetaceae</taxon>
        <taxon>Planctopirus</taxon>
    </lineage>
</organism>
<dbReference type="InterPro" id="IPR027558">
    <property type="entry name" value="Pre_pil_HX9DG_C"/>
</dbReference>
<dbReference type="Pfam" id="PF07963">
    <property type="entry name" value="N_methyl"/>
    <property type="match status" value="1"/>
</dbReference>
<dbReference type="Pfam" id="PF07596">
    <property type="entry name" value="SBP_bac_10"/>
    <property type="match status" value="1"/>
</dbReference>
<dbReference type="PANTHER" id="PTHR30093:SF2">
    <property type="entry name" value="TYPE II SECRETION SYSTEM PROTEIN H"/>
    <property type="match status" value="1"/>
</dbReference>
<accession>A0A1C3E7R2</accession>
<proteinExistence type="predicted"/>
<dbReference type="AlphaFoldDB" id="A0A1C3E7R2"/>
<dbReference type="InterPro" id="IPR012902">
    <property type="entry name" value="N_methyl_site"/>
</dbReference>
<dbReference type="SUPFAM" id="SSF54523">
    <property type="entry name" value="Pili subunits"/>
    <property type="match status" value="1"/>
</dbReference>
<keyword evidence="1" id="KW-1133">Transmembrane helix</keyword>
<feature type="transmembrane region" description="Helical" evidence="1">
    <location>
        <begin position="24"/>
        <end position="49"/>
    </location>
</feature>
<dbReference type="InterPro" id="IPR045584">
    <property type="entry name" value="Pilin-like"/>
</dbReference>
<name>A0A1C3E7R2_9PLAN</name>
<evidence type="ECO:0000313" key="4">
    <source>
        <dbReference type="Proteomes" id="UP000094828"/>
    </source>
</evidence>
<feature type="domain" description="DUF1559" evidence="2">
    <location>
        <begin position="50"/>
        <end position="320"/>
    </location>
</feature>
<evidence type="ECO:0000313" key="3">
    <source>
        <dbReference type="EMBL" id="ODA29276.1"/>
    </source>
</evidence>
<dbReference type="InterPro" id="IPR011453">
    <property type="entry name" value="DUF1559"/>
</dbReference>
<dbReference type="STRING" id="1841610.A6X21_09250"/>
<keyword evidence="1" id="KW-0812">Transmembrane</keyword>
<keyword evidence="1" id="KW-0472">Membrane</keyword>
<dbReference type="NCBIfam" id="TIGR02532">
    <property type="entry name" value="IV_pilin_GFxxxE"/>
    <property type="match status" value="1"/>
</dbReference>
<dbReference type="Gene3D" id="3.30.700.10">
    <property type="entry name" value="Glycoprotein, Type 4 Pilin"/>
    <property type="match status" value="1"/>
</dbReference>